<protein>
    <submittedName>
        <fullName evidence="9">NF-kappa-B inhibitor zeta</fullName>
    </submittedName>
</protein>
<keyword evidence="5" id="KW-0804">Transcription</keyword>
<dbReference type="PANTHER" id="PTHR24124:SF8">
    <property type="entry name" value="OCA DOMAIN-CONTAINING PROTEIN"/>
    <property type="match status" value="1"/>
</dbReference>
<dbReference type="PROSITE" id="PS50297">
    <property type="entry name" value="ANK_REP_REGION"/>
    <property type="match status" value="1"/>
</dbReference>
<evidence type="ECO:0000313" key="10">
    <source>
        <dbReference type="Proteomes" id="UP001174136"/>
    </source>
</evidence>
<evidence type="ECO:0000256" key="5">
    <source>
        <dbReference type="ARBA" id="ARBA00023163"/>
    </source>
</evidence>
<feature type="region of interest" description="Disordered" evidence="7">
    <location>
        <begin position="334"/>
        <end position="353"/>
    </location>
</feature>
<evidence type="ECO:0000256" key="2">
    <source>
        <dbReference type="ARBA" id="ARBA00023015"/>
    </source>
</evidence>
<dbReference type="AlphaFoldDB" id="A0AA47MQ68"/>
<proteinExistence type="predicted"/>
<keyword evidence="4" id="KW-0010">Activator</keyword>
<dbReference type="GO" id="GO:0010468">
    <property type="term" value="P:regulation of gene expression"/>
    <property type="evidence" value="ECO:0007669"/>
    <property type="project" value="TreeGrafter"/>
</dbReference>
<dbReference type="SUPFAM" id="SSF48403">
    <property type="entry name" value="Ankyrin repeat"/>
    <property type="match status" value="1"/>
</dbReference>
<feature type="repeat" description="ANK" evidence="6">
    <location>
        <begin position="427"/>
        <end position="459"/>
    </location>
</feature>
<comment type="caution">
    <text evidence="9">The sequence shown here is derived from an EMBL/GenBank/DDBJ whole genome shotgun (WGS) entry which is preliminary data.</text>
</comment>
<dbReference type="InterPro" id="IPR036770">
    <property type="entry name" value="Ankyrin_rpt-contain_sf"/>
</dbReference>
<dbReference type="GO" id="GO:0003677">
    <property type="term" value="F:DNA binding"/>
    <property type="evidence" value="ECO:0007669"/>
    <property type="project" value="InterPro"/>
</dbReference>
<dbReference type="GO" id="GO:0070974">
    <property type="term" value="F:POU domain binding"/>
    <property type="evidence" value="ECO:0007669"/>
    <property type="project" value="InterPro"/>
</dbReference>
<keyword evidence="10" id="KW-1185">Reference proteome</keyword>
<dbReference type="Proteomes" id="UP001174136">
    <property type="component" value="Unassembled WGS sequence"/>
</dbReference>
<evidence type="ECO:0000313" key="9">
    <source>
        <dbReference type="EMBL" id="KAK0144131.1"/>
    </source>
</evidence>
<dbReference type="Gene3D" id="1.25.40.20">
    <property type="entry name" value="Ankyrin repeat-containing domain"/>
    <property type="match status" value="1"/>
</dbReference>
<feature type="region of interest" description="Disordered" evidence="7">
    <location>
        <begin position="195"/>
        <end position="215"/>
    </location>
</feature>
<feature type="domain" description="OCA" evidence="8">
    <location>
        <begin position="139"/>
        <end position="161"/>
    </location>
</feature>
<dbReference type="SMART" id="SM00248">
    <property type="entry name" value="ANK"/>
    <property type="match status" value="3"/>
</dbReference>
<dbReference type="PANTHER" id="PTHR24124">
    <property type="entry name" value="ANKYRIN REPEAT FAMILY A"/>
    <property type="match status" value="1"/>
</dbReference>
<keyword evidence="3 6" id="KW-0040">ANK repeat</keyword>
<evidence type="ECO:0000256" key="4">
    <source>
        <dbReference type="ARBA" id="ARBA00023159"/>
    </source>
</evidence>
<dbReference type="GO" id="GO:0005634">
    <property type="term" value="C:nucleus"/>
    <property type="evidence" value="ECO:0007669"/>
    <property type="project" value="TreeGrafter"/>
</dbReference>
<evidence type="ECO:0000256" key="6">
    <source>
        <dbReference type="PROSITE-ProRule" id="PRU00023"/>
    </source>
</evidence>
<dbReference type="PROSITE" id="PS50088">
    <property type="entry name" value="ANK_REPEAT"/>
    <property type="match status" value="1"/>
</dbReference>
<evidence type="ECO:0000256" key="3">
    <source>
        <dbReference type="ARBA" id="ARBA00023043"/>
    </source>
</evidence>
<gene>
    <name evidence="9" type="primary">NFKBIZ_0</name>
    <name evidence="9" type="ORF">N1851_017506</name>
</gene>
<dbReference type="PROSITE" id="PS52003">
    <property type="entry name" value="OCA"/>
    <property type="match status" value="1"/>
</dbReference>
<dbReference type="InterPro" id="IPR047571">
    <property type="entry name" value="OCA"/>
</dbReference>
<feature type="compositionally biased region" description="Polar residues" evidence="7">
    <location>
        <begin position="195"/>
        <end position="214"/>
    </location>
</feature>
<dbReference type="InterPro" id="IPR002110">
    <property type="entry name" value="Ankyrin_rpt"/>
</dbReference>
<feature type="region of interest" description="Disordered" evidence="7">
    <location>
        <begin position="92"/>
        <end position="138"/>
    </location>
</feature>
<dbReference type="EMBL" id="JAOPHQ010003159">
    <property type="protein sequence ID" value="KAK0144131.1"/>
    <property type="molecule type" value="Genomic_DNA"/>
</dbReference>
<evidence type="ECO:0000256" key="1">
    <source>
        <dbReference type="ARBA" id="ARBA00022737"/>
    </source>
</evidence>
<organism evidence="9 10">
    <name type="scientific">Merluccius polli</name>
    <name type="common">Benguela hake</name>
    <name type="synonym">Merluccius cadenati</name>
    <dbReference type="NCBI Taxonomy" id="89951"/>
    <lineage>
        <taxon>Eukaryota</taxon>
        <taxon>Metazoa</taxon>
        <taxon>Chordata</taxon>
        <taxon>Craniata</taxon>
        <taxon>Vertebrata</taxon>
        <taxon>Euteleostomi</taxon>
        <taxon>Actinopterygii</taxon>
        <taxon>Neopterygii</taxon>
        <taxon>Teleostei</taxon>
        <taxon>Neoteleostei</taxon>
        <taxon>Acanthomorphata</taxon>
        <taxon>Zeiogadaria</taxon>
        <taxon>Gadariae</taxon>
        <taxon>Gadiformes</taxon>
        <taxon>Gadoidei</taxon>
        <taxon>Merlucciidae</taxon>
        <taxon>Merluccius</taxon>
    </lineage>
</organism>
<dbReference type="Pfam" id="PF13637">
    <property type="entry name" value="Ank_4"/>
    <property type="match status" value="1"/>
</dbReference>
<keyword evidence="1" id="KW-0677">Repeat</keyword>
<evidence type="ECO:0000259" key="8">
    <source>
        <dbReference type="PROSITE" id="PS52003"/>
    </source>
</evidence>
<reference evidence="9" key="1">
    <citation type="journal article" date="2023" name="Front. Mar. Sci.">
        <title>A new Merluccius polli reference genome to investigate the effects of global change in West African waters.</title>
        <authorList>
            <person name="Mateo J.L."/>
            <person name="Blanco-Fernandez C."/>
            <person name="Garcia-Vazquez E."/>
            <person name="Machado-Schiaffino G."/>
        </authorList>
    </citation>
    <scope>NUCLEOTIDE SEQUENCE</scope>
    <source>
        <strain evidence="9">C29</strain>
        <tissue evidence="9">Fin</tissue>
    </source>
</reference>
<name>A0AA47MQ68_MERPO</name>
<keyword evidence="2" id="KW-0805">Transcription regulation</keyword>
<accession>A0AA47MQ68</accession>
<evidence type="ECO:0000256" key="7">
    <source>
        <dbReference type="SAM" id="MobiDB-lite"/>
    </source>
</evidence>
<sequence>MCKTKFSLSIITQHYFLLVYSLFNRHIRLLISANPASITSPYSFNNGYNKVCSPTQPESNQSVSGQLRPNMRGRFKRKDTYWKAEVGPPAAAEVVSPGSPLPGAPSGSGGPDSPGSGLADMGLDKCHQKSPNRPKYGAEKRYLGVRVKMPVKDMLRNIRLAKGCDPQKLQRKRPTKSLEELAIIVEVLEEDLKTGNTYSPLRPSTNSDPSSTFLLSFRSPEPSNNAWRATPPPYSEHFCSDPELGSLSSFCSASSFGSPSNNSLSGSSDCLSHCLPSSQQCSMAGYHSADDTDDMIPSPQYLSACSSPGSADFWQAAPHPGPGFANPGYDPFWDENAGSQDTDDGGRKTEWLSSGNCVGQSSSAYFLSQLQREEKELRDMSDNMLLASDRQGRMALHRVVCLGKRAQGYAIAKRMATINCLDLKDSKGMTALHLAAKLNQHLMVADLIGLGANANEKDASGKTCLHLCAENGYIRVLEVLRYMMADGVFVDLDATDNYGLSVLQCAALGLSATVRELERSASPAQLYALRKEQMMETLECLLQMDSNPPTLGSTYSKNLFDVRFEKDPDQFMQGVKSDIKKVSGFEMQLKFLLRSMIFFNLKIMMKKMILSPILHLSQAYMTL</sequence>